<proteinExistence type="predicted"/>
<dbReference type="Proteomes" id="UP000178222">
    <property type="component" value="Unassembled WGS sequence"/>
</dbReference>
<organism evidence="3 4">
    <name type="scientific">Candidatus Wildermuthbacteria bacterium RIFCSPLOWO2_02_FULL_47_9c</name>
    <dbReference type="NCBI Taxonomy" id="1802466"/>
    <lineage>
        <taxon>Bacteria</taxon>
        <taxon>Candidatus Wildermuthiibacteriota</taxon>
    </lineage>
</organism>
<gene>
    <name evidence="3" type="ORF">A3J30_02800</name>
</gene>
<feature type="domain" description="DUF5698" evidence="2">
    <location>
        <begin position="24"/>
        <end position="79"/>
    </location>
</feature>
<evidence type="ECO:0000256" key="1">
    <source>
        <dbReference type="SAM" id="Phobius"/>
    </source>
</evidence>
<keyword evidence="1" id="KW-0812">Transmembrane</keyword>
<name>A0A1G2RYE5_9BACT</name>
<evidence type="ECO:0000259" key="2">
    <source>
        <dbReference type="Pfam" id="PF18955"/>
    </source>
</evidence>
<dbReference type="Pfam" id="PF18955">
    <property type="entry name" value="DUF5698"/>
    <property type="match status" value="1"/>
</dbReference>
<evidence type="ECO:0000313" key="3">
    <source>
        <dbReference type="EMBL" id="OHA77836.1"/>
    </source>
</evidence>
<comment type="caution">
    <text evidence="3">The sequence shown here is derived from an EMBL/GenBank/DDBJ whole genome shotgun (WGS) entry which is preliminary data.</text>
</comment>
<dbReference type="EMBL" id="MHUL01000002">
    <property type="protein sequence ID" value="OHA77836.1"/>
    <property type="molecule type" value="Genomic_DNA"/>
</dbReference>
<protein>
    <recommendedName>
        <fullName evidence="2">DUF5698 domain-containing protein</fullName>
    </recommendedName>
</protein>
<feature type="transmembrane region" description="Helical" evidence="1">
    <location>
        <begin position="61"/>
        <end position="79"/>
    </location>
</feature>
<accession>A0A1G2RYE5</accession>
<dbReference type="InterPro" id="IPR044035">
    <property type="entry name" value="DUF5698"/>
</dbReference>
<keyword evidence="1" id="KW-1133">Transmembrane helix</keyword>
<dbReference type="AlphaFoldDB" id="A0A1G2RYE5"/>
<keyword evidence="1" id="KW-0472">Membrane</keyword>
<evidence type="ECO:0000313" key="4">
    <source>
        <dbReference type="Proteomes" id="UP000178222"/>
    </source>
</evidence>
<feature type="transmembrane region" description="Helical" evidence="1">
    <location>
        <begin position="31"/>
        <end position="49"/>
    </location>
</feature>
<feature type="transmembrane region" description="Helical" evidence="1">
    <location>
        <begin position="6"/>
        <end position="24"/>
    </location>
</feature>
<sequence length="89" mass="9944">MHYLILYFLAGILQDFLLTLNWRFIAKEKAIPAAIFSVIVTIVSMLVLYNIITQLDKERGIIAIVIYALGIGTGTILGMKTKISSKDKN</sequence>
<reference evidence="3 4" key="1">
    <citation type="journal article" date="2016" name="Nat. Commun.">
        <title>Thousands of microbial genomes shed light on interconnected biogeochemical processes in an aquifer system.</title>
        <authorList>
            <person name="Anantharaman K."/>
            <person name="Brown C.T."/>
            <person name="Hug L.A."/>
            <person name="Sharon I."/>
            <person name="Castelle C.J."/>
            <person name="Probst A.J."/>
            <person name="Thomas B.C."/>
            <person name="Singh A."/>
            <person name="Wilkins M.J."/>
            <person name="Karaoz U."/>
            <person name="Brodie E.L."/>
            <person name="Williams K.H."/>
            <person name="Hubbard S.S."/>
            <person name="Banfield J.F."/>
        </authorList>
    </citation>
    <scope>NUCLEOTIDE SEQUENCE [LARGE SCALE GENOMIC DNA]</scope>
</reference>